<keyword evidence="2" id="KW-1185">Reference proteome</keyword>
<dbReference type="OrthoDB" id="437338at2759"/>
<accession>A0A1Q3BHF1</accession>
<evidence type="ECO:0000313" key="1">
    <source>
        <dbReference type="EMBL" id="GAV67440.1"/>
    </source>
</evidence>
<gene>
    <name evidence="1" type="ORF">CFOL_v3_10946</name>
</gene>
<evidence type="ECO:0000313" key="2">
    <source>
        <dbReference type="Proteomes" id="UP000187406"/>
    </source>
</evidence>
<comment type="caution">
    <text evidence="1">The sequence shown here is derived from an EMBL/GenBank/DDBJ whole genome shotgun (WGS) entry which is preliminary data.</text>
</comment>
<reference evidence="2" key="1">
    <citation type="submission" date="2016-04" db="EMBL/GenBank/DDBJ databases">
        <title>Cephalotus genome sequencing.</title>
        <authorList>
            <person name="Fukushima K."/>
            <person name="Hasebe M."/>
            <person name="Fang X."/>
        </authorList>
    </citation>
    <scope>NUCLEOTIDE SEQUENCE [LARGE SCALE GENOMIC DNA]</scope>
    <source>
        <strain evidence="2">cv. St1</strain>
    </source>
</reference>
<proteinExistence type="predicted"/>
<protein>
    <submittedName>
        <fullName evidence="1">Uncharacterized protein</fullName>
    </submittedName>
</protein>
<organism evidence="1 2">
    <name type="scientific">Cephalotus follicularis</name>
    <name type="common">Albany pitcher plant</name>
    <dbReference type="NCBI Taxonomy" id="3775"/>
    <lineage>
        <taxon>Eukaryota</taxon>
        <taxon>Viridiplantae</taxon>
        <taxon>Streptophyta</taxon>
        <taxon>Embryophyta</taxon>
        <taxon>Tracheophyta</taxon>
        <taxon>Spermatophyta</taxon>
        <taxon>Magnoliopsida</taxon>
        <taxon>eudicotyledons</taxon>
        <taxon>Gunneridae</taxon>
        <taxon>Pentapetalae</taxon>
        <taxon>rosids</taxon>
        <taxon>fabids</taxon>
        <taxon>Oxalidales</taxon>
        <taxon>Cephalotaceae</taxon>
        <taxon>Cephalotus</taxon>
    </lineage>
</organism>
<name>A0A1Q3BHF1_CEPFO</name>
<feature type="non-terminal residue" evidence="1">
    <location>
        <position position="1"/>
    </location>
</feature>
<dbReference type="Proteomes" id="UP000187406">
    <property type="component" value="Unassembled WGS sequence"/>
</dbReference>
<sequence length="15" mass="1735">LGLRQLRVMMVNFGT</sequence>
<dbReference type="EMBL" id="BDDD01000551">
    <property type="protein sequence ID" value="GAV67440.1"/>
    <property type="molecule type" value="Genomic_DNA"/>
</dbReference>